<gene>
    <name evidence="2" type="ORF">EYF80_021610</name>
</gene>
<comment type="caution">
    <text evidence="2">The sequence shown here is derived from an EMBL/GenBank/DDBJ whole genome shotgun (WGS) entry which is preliminary data.</text>
</comment>
<sequence>MKRCDGDTPWRRTDPRGSQLELRHHRRVHQVPVDDQSDLDGVRREGQDVRKRTNCEDTATKSSSGQAGSISIAGRVGTGRCCRGNLPIALGIWFQLKWKSEALDWIIGVEPLNGHTFL</sequence>
<proteinExistence type="predicted"/>
<dbReference type="AlphaFoldDB" id="A0A4Z2HQY2"/>
<feature type="region of interest" description="Disordered" evidence="1">
    <location>
        <begin position="1"/>
        <end position="70"/>
    </location>
</feature>
<evidence type="ECO:0000313" key="3">
    <source>
        <dbReference type="Proteomes" id="UP000314294"/>
    </source>
</evidence>
<keyword evidence="3" id="KW-1185">Reference proteome</keyword>
<accession>A0A4Z2HQY2</accession>
<evidence type="ECO:0000256" key="1">
    <source>
        <dbReference type="SAM" id="MobiDB-lite"/>
    </source>
</evidence>
<protein>
    <submittedName>
        <fullName evidence="2">Uncharacterized protein</fullName>
    </submittedName>
</protein>
<organism evidence="2 3">
    <name type="scientific">Liparis tanakae</name>
    <name type="common">Tanaka's snailfish</name>
    <dbReference type="NCBI Taxonomy" id="230148"/>
    <lineage>
        <taxon>Eukaryota</taxon>
        <taxon>Metazoa</taxon>
        <taxon>Chordata</taxon>
        <taxon>Craniata</taxon>
        <taxon>Vertebrata</taxon>
        <taxon>Euteleostomi</taxon>
        <taxon>Actinopterygii</taxon>
        <taxon>Neopterygii</taxon>
        <taxon>Teleostei</taxon>
        <taxon>Neoteleostei</taxon>
        <taxon>Acanthomorphata</taxon>
        <taxon>Eupercaria</taxon>
        <taxon>Perciformes</taxon>
        <taxon>Cottioidei</taxon>
        <taxon>Cottales</taxon>
        <taxon>Liparidae</taxon>
        <taxon>Liparis</taxon>
    </lineage>
</organism>
<feature type="compositionally biased region" description="Basic and acidic residues" evidence="1">
    <location>
        <begin position="40"/>
        <end position="59"/>
    </location>
</feature>
<name>A0A4Z2HQY2_9TELE</name>
<dbReference type="EMBL" id="SRLO01000194">
    <property type="protein sequence ID" value="TNN68127.1"/>
    <property type="molecule type" value="Genomic_DNA"/>
</dbReference>
<feature type="compositionally biased region" description="Basic and acidic residues" evidence="1">
    <location>
        <begin position="1"/>
        <end position="15"/>
    </location>
</feature>
<reference evidence="2 3" key="1">
    <citation type="submission" date="2019-03" db="EMBL/GenBank/DDBJ databases">
        <title>First draft genome of Liparis tanakae, snailfish: a comprehensive survey of snailfish specific genes.</title>
        <authorList>
            <person name="Kim W."/>
            <person name="Song I."/>
            <person name="Jeong J.-H."/>
            <person name="Kim D."/>
            <person name="Kim S."/>
            <person name="Ryu S."/>
            <person name="Song J.Y."/>
            <person name="Lee S.K."/>
        </authorList>
    </citation>
    <scope>NUCLEOTIDE SEQUENCE [LARGE SCALE GENOMIC DNA]</scope>
    <source>
        <tissue evidence="2">Muscle</tissue>
    </source>
</reference>
<evidence type="ECO:0000313" key="2">
    <source>
        <dbReference type="EMBL" id="TNN68127.1"/>
    </source>
</evidence>
<dbReference type="Proteomes" id="UP000314294">
    <property type="component" value="Unassembled WGS sequence"/>
</dbReference>